<organism evidence="2 3">
    <name type="scientific">Paraburkholderia rhizosphaerae</name>
    <dbReference type="NCBI Taxonomy" id="480658"/>
    <lineage>
        <taxon>Bacteria</taxon>
        <taxon>Pseudomonadati</taxon>
        <taxon>Pseudomonadota</taxon>
        <taxon>Betaproteobacteria</taxon>
        <taxon>Burkholderiales</taxon>
        <taxon>Burkholderiaceae</taxon>
        <taxon>Paraburkholderia</taxon>
    </lineage>
</organism>
<keyword evidence="1" id="KW-0732">Signal</keyword>
<dbReference type="Proteomes" id="UP000295509">
    <property type="component" value="Unassembled WGS sequence"/>
</dbReference>
<feature type="chain" id="PRO_5020645685" evidence="1">
    <location>
        <begin position="30"/>
        <end position="140"/>
    </location>
</feature>
<dbReference type="OrthoDB" id="8998393at2"/>
<keyword evidence="3" id="KW-1185">Reference proteome</keyword>
<dbReference type="GO" id="GO:0003950">
    <property type="term" value="F:NAD+ poly-ADP-ribosyltransferase activity"/>
    <property type="evidence" value="ECO:0007669"/>
    <property type="project" value="InterPro"/>
</dbReference>
<comment type="caution">
    <text evidence="2">The sequence shown here is derived from an EMBL/GenBank/DDBJ whole genome shotgun (WGS) entry which is preliminary data.</text>
</comment>
<dbReference type="SUPFAM" id="SSF56399">
    <property type="entry name" value="ADP-ribosylation"/>
    <property type="match status" value="1"/>
</dbReference>
<dbReference type="Pfam" id="PF02917">
    <property type="entry name" value="Pertussis_S1"/>
    <property type="match status" value="1"/>
</dbReference>
<dbReference type="RefSeq" id="WP_134196299.1">
    <property type="nucleotide sequence ID" value="NZ_JBHLUW010000005.1"/>
</dbReference>
<reference evidence="2 3" key="1">
    <citation type="submission" date="2019-03" db="EMBL/GenBank/DDBJ databases">
        <title>Genomic Encyclopedia of Type Strains, Phase III (KMG-III): the genomes of soil and plant-associated and newly described type strains.</title>
        <authorList>
            <person name="Whitman W."/>
        </authorList>
    </citation>
    <scope>NUCLEOTIDE SEQUENCE [LARGE SCALE GENOMIC DNA]</scope>
    <source>
        <strain evidence="2 3">LMG 29544</strain>
    </source>
</reference>
<name>A0A4R8LBV8_9BURK</name>
<dbReference type="EMBL" id="SORE01000025">
    <property type="protein sequence ID" value="TDY40432.1"/>
    <property type="molecule type" value="Genomic_DNA"/>
</dbReference>
<evidence type="ECO:0000313" key="3">
    <source>
        <dbReference type="Proteomes" id="UP000295509"/>
    </source>
</evidence>
<sequence>MKKLTFRLCILWRLALATVFACYLYPAMAAPPKFVYRVDTRSPDEIFSTGFRGWGVDDNIVAHVNGATCNVPGSTSAFISTGANYEQIRRIADQHLRQRSVTYIYTIRADNTFYSGPASVDYFQQYNPLSPLSISSLLLE</sequence>
<feature type="signal peptide" evidence="1">
    <location>
        <begin position="1"/>
        <end position="29"/>
    </location>
</feature>
<evidence type="ECO:0000256" key="1">
    <source>
        <dbReference type="SAM" id="SignalP"/>
    </source>
</evidence>
<dbReference type="PRINTS" id="PR01395">
    <property type="entry name" value="BORPETOXINA"/>
</dbReference>
<dbReference type="InterPro" id="IPR003898">
    <property type="entry name" value="Borpert_toxA"/>
</dbReference>
<dbReference type="AlphaFoldDB" id="A0A4R8LBV8"/>
<dbReference type="GO" id="GO:0005576">
    <property type="term" value="C:extracellular region"/>
    <property type="evidence" value="ECO:0007669"/>
    <property type="project" value="InterPro"/>
</dbReference>
<dbReference type="Gene3D" id="3.90.210.10">
    <property type="entry name" value="Heat-Labile Enterotoxin, subunit A"/>
    <property type="match status" value="1"/>
</dbReference>
<protein>
    <submittedName>
        <fullName evidence="2">Pertussis toxin subunit 1</fullName>
    </submittedName>
</protein>
<accession>A0A4R8LBV8</accession>
<gene>
    <name evidence="2" type="ORF">BX592_12576</name>
</gene>
<evidence type="ECO:0000313" key="2">
    <source>
        <dbReference type="EMBL" id="TDY40432.1"/>
    </source>
</evidence>
<proteinExistence type="predicted"/>